<dbReference type="EMBL" id="FNGS01000005">
    <property type="protein sequence ID" value="SDM27325.1"/>
    <property type="molecule type" value="Genomic_DNA"/>
</dbReference>
<proteinExistence type="predicted"/>
<gene>
    <name evidence="2" type="ORF">SAMN04488090_3067</name>
</gene>
<dbReference type="AlphaFoldDB" id="A0A1G9RXV6"/>
<evidence type="ECO:0000313" key="3">
    <source>
        <dbReference type="Proteomes" id="UP000198901"/>
    </source>
</evidence>
<reference evidence="2 3" key="1">
    <citation type="submission" date="2016-10" db="EMBL/GenBank/DDBJ databases">
        <authorList>
            <person name="de Groot N.N."/>
        </authorList>
    </citation>
    <scope>NUCLEOTIDE SEQUENCE [LARGE SCALE GENOMIC DNA]</scope>
    <source>
        <strain evidence="2 3">DSM 21668</strain>
    </source>
</reference>
<dbReference type="InterPro" id="IPR036249">
    <property type="entry name" value="Thioredoxin-like_sf"/>
</dbReference>
<evidence type="ECO:0008006" key="4">
    <source>
        <dbReference type="Google" id="ProtNLM"/>
    </source>
</evidence>
<evidence type="ECO:0000256" key="1">
    <source>
        <dbReference type="SAM" id="SignalP"/>
    </source>
</evidence>
<organism evidence="2 3">
    <name type="scientific">Siphonobacter aquaeclarae</name>
    <dbReference type="NCBI Taxonomy" id="563176"/>
    <lineage>
        <taxon>Bacteria</taxon>
        <taxon>Pseudomonadati</taxon>
        <taxon>Bacteroidota</taxon>
        <taxon>Cytophagia</taxon>
        <taxon>Cytophagales</taxon>
        <taxon>Cytophagaceae</taxon>
        <taxon>Siphonobacter</taxon>
    </lineage>
</organism>
<feature type="chain" id="PRO_5011461433" description="Thioredoxin-like" evidence="1">
    <location>
        <begin position="17"/>
        <end position="334"/>
    </location>
</feature>
<keyword evidence="3" id="KW-1185">Reference proteome</keyword>
<dbReference type="SUPFAM" id="SSF52833">
    <property type="entry name" value="Thioredoxin-like"/>
    <property type="match status" value="1"/>
</dbReference>
<keyword evidence="1" id="KW-0732">Signal</keyword>
<evidence type="ECO:0000313" key="2">
    <source>
        <dbReference type="EMBL" id="SDM27325.1"/>
    </source>
</evidence>
<sequence length="334" mass="37842">MRKTWVFLLFSLTAQAQVSFIPGNLRTAFNRAASVHKPVFIEVYSPTCHVCESFVPVFNKPSVGKFYNDRFVSYRLDINSQEAQGFLAKQGLVVPSLPLFLFYDENVRLLHAQNLNNTEKEVTGTGSKALNPAERASGYKDRFAKGDRAAAFLSAYSLYTRIVRDTVSNIQVMNAYAKSIRPAEYVSAFPLIKKALLDAENQLFTYFITHLEEYRKKNAPADVKQAGESVIMATLYSSRGNQMSSDRISKVASYLLLLGFDRKTMENRSLLPELNALFRERKTLQAITRVDRYLQTTQPGPDEYLYLSNYLPARSSDPLVLRKAAELKARAQKK</sequence>
<dbReference type="RefSeq" id="WP_093203950.1">
    <property type="nucleotide sequence ID" value="NZ_FNGS01000005.1"/>
</dbReference>
<feature type="signal peptide" evidence="1">
    <location>
        <begin position="1"/>
        <end position="16"/>
    </location>
</feature>
<dbReference type="OrthoDB" id="922811at2"/>
<name>A0A1G9RXV6_9BACT</name>
<dbReference type="Gene3D" id="3.40.30.10">
    <property type="entry name" value="Glutaredoxin"/>
    <property type="match status" value="1"/>
</dbReference>
<dbReference type="Proteomes" id="UP000198901">
    <property type="component" value="Unassembled WGS sequence"/>
</dbReference>
<dbReference type="STRING" id="563176.SAMN04488090_3067"/>
<accession>A0A1G9RXV6</accession>
<protein>
    <recommendedName>
        <fullName evidence="4">Thioredoxin-like</fullName>
    </recommendedName>
</protein>